<dbReference type="EMBL" id="CAADFZ010000049">
    <property type="protein sequence ID" value="VFK64686.1"/>
    <property type="molecule type" value="Genomic_DNA"/>
</dbReference>
<dbReference type="AlphaFoldDB" id="A0A451AYT1"/>
<name>A0A451AYT1_9GAMM</name>
<evidence type="ECO:0000313" key="2">
    <source>
        <dbReference type="EMBL" id="VFK71180.1"/>
    </source>
</evidence>
<sequence length="71" mass="8104">MRREMPAKGINVDAGKHVAHRDSTAVHGVDYLLTRNCRHIDNAETKPIIRRILLVTKFSLGYPLRKLQLPT</sequence>
<proteinExistence type="predicted"/>
<evidence type="ECO:0000313" key="1">
    <source>
        <dbReference type="EMBL" id="VFK64686.1"/>
    </source>
</evidence>
<gene>
    <name evidence="1" type="ORF">BECKUNK1418G_GA0071005_104924</name>
    <name evidence="2" type="ORF">BECKUNK1418H_GA0071006_105324</name>
</gene>
<accession>A0A451AYT1</accession>
<dbReference type="EMBL" id="CAADGD010000053">
    <property type="protein sequence ID" value="VFK71180.1"/>
    <property type="molecule type" value="Genomic_DNA"/>
</dbReference>
<reference evidence="2" key="1">
    <citation type="submission" date="2019-02" db="EMBL/GenBank/DDBJ databases">
        <authorList>
            <person name="Gruber-Vodicka R. H."/>
            <person name="Seah K. B. B."/>
        </authorList>
    </citation>
    <scope>NUCLEOTIDE SEQUENCE</scope>
    <source>
        <strain evidence="2">BECK_BY19</strain>
        <strain evidence="1">BECK_BY8</strain>
    </source>
</reference>
<organism evidence="2">
    <name type="scientific">Candidatus Kentrum sp. UNK</name>
    <dbReference type="NCBI Taxonomy" id="2126344"/>
    <lineage>
        <taxon>Bacteria</taxon>
        <taxon>Pseudomonadati</taxon>
        <taxon>Pseudomonadota</taxon>
        <taxon>Gammaproteobacteria</taxon>
        <taxon>Candidatus Kentrum</taxon>
    </lineage>
</organism>
<protein>
    <submittedName>
        <fullName evidence="2">Uncharacterized protein</fullName>
    </submittedName>
</protein>